<comment type="caution">
    <text evidence="1">The sequence shown here is derived from an EMBL/GenBank/DDBJ whole genome shotgun (WGS) entry which is preliminary data.</text>
</comment>
<dbReference type="EMBL" id="LAZR01042009">
    <property type="protein sequence ID" value="KKL10571.1"/>
    <property type="molecule type" value="Genomic_DNA"/>
</dbReference>
<organism evidence="1">
    <name type="scientific">marine sediment metagenome</name>
    <dbReference type="NCBI Taxonomy" id="412755"/>
    <lineage>
        <taxon>unclassified sequences</taxon>
        <taxon>metagenomes</taxon>
        <taxon>ecological metagenomes</taxon>
    </lineage>
</organism>
<reference evidence="1" key="1">
    <citation type="journal article" date="2015" name="Nature">
        <title>Complex archaea that bridge the gap between prokaryotes and eukaryotes.</title>
        <authorList>
            <person name="Spang A."/>
            <person name="Saw J.H."/>
            <person name="Jorgensen S.L."/>
            <person name="Zaremba-Niedzwiedzka K."/>
            <person name="Martijn J."/>
            <person name="Lind A.E."/>
            <person name="van Eijk R."/>
            <person name="Schleper C."/>
            <person name="Guy L."/>
            <person name="Ettema T.J."/>
        </authorList>
    </citation>
    <scope>NUCLEOTIDE SEQUENCE</scope>
</reference>
<proteinExistence type="predicted"/>
<sequence>MKKKLYVPNKHPKNTAKIFKDLEDDANVARSQYQFFMDVWEFLNKRQSSVYTFLAFRRITDGKWIERSIEIKDGAFSHNVFDLLTEFNRWDFDQYFCPNPFSKPRRQRQFALPTRFGWCDIDESDPNAYDPWPSIVWQTSPDRYQALWSWDKYHEPDEA</sequence>
<protein>
    <submittedName>
        <fullName evidence="1">Uncharacterized protein</fullName>
    </submittedName>
</protein>
<feature type="non-terminal residue" evidence="1">
    <location>
        <position position="159"/>
    </location>
</feature>
<evidence type="ECO:0000313" key="1">
    <source>
        <dbReference type="EMBL" id="KKL10571.1"/>
    </source>
</evidence>
<gene>
    <name evidence="1" type="ORF">LCGC14_2554470</name>
</gene>
<dbReference type="AlphaFoldDB" id="A0A0F9CY33"/>
<accession>A0A0F9CY33</accession>
<name>A0A0F9CY33_9ZZZZ</name>